<comment type="caution">
    <text evidence="1">The sequence shown here is derived from an EMBL/GenBank/DDBJ whole genome shotgun (WGS) entry which is preliminary data.</text>
</comment>
<gene>
    <name evidence="1" type="ORF">O163_10345</name>
</gene>
<reference evidence="1 2" key="1">
    <citation type="journal article" date="2013" name="Genome Announc.">
        <title>Draft Genome Sequence of an Anaerobic and Extremophilic Bacterium, Caldanaerobacter yonseiensis, Isolated from a Geothermal Hot Stream.</title>
        <authorList>
            <person name="Lee S.J."/>
            <person name="Lee Y.J."/>
            <person name="Park G.S."/>
            <person name="Kim B.C."/>
            <person name="Lee S.J."/>
            <person name="Shin J.H."/>
            <person name="Lee D.W."/>
        </authorList>
    </citation>
    <scope>NUCLEOTIDE SEQUENCE [LARGE SCALE GENOMIC DNA]</scope>
    <source>
        <strain evidence="1 2">KB-1</strain>
    </source>
</reference>
<evidence type="ECO:0000313" key="2">
    <source>
        <dbReference type="Proteomes" id="UP000016856"/>
    </source>
</evidence>
<dbReference type="AlphaFoldDB" id="U5CN85"/>
<sequence>MEYGCIKKTLPTKIKTKKDGVGDKIKMIIHQSEVVIRDFFGRQRTT</sequence>
<evidence type="ECO:0000313" key="1">
    <source>
        <dbReference type="EMBL" id="ERM91458.1"/>
    </source>
</evidence>
<organism evidence="1 2">
    <name type="scientific">Caldanaerobacter subterraneus subsp. yonseiensis KB-1</name>
    <dbReference type="NCBI Taxonomy" id="1388761"/>
    <lineage>
        <taxon>Bacteria</taxon>
        <taxon>Bacillati</taxon>
        <taxon>Bacillota</taxon>
        <taxon>Clostridia</taxon>
        <taxon>Thermoanaerobacterales</taxon>
        <taxon>Thermoanaerobacteraceae</taxon>
        <taxon>Caldanaerobacter</taxon>
    </lineage>
</organism>
<protein>
    <submittedName>
        <fullName evidence="1">Uncharacterized protein</fullName>
    </submittedName>
</protein>
<accession>U5CN85</accession>
<dbReference type="EMBL" id="AXDC01000030">
    <property type="protein sequence ID" value="ERM91458.1"/>
    <property type="molecule type" value="Genomic_DNA"/>
</dbReference>
<proteinExistence type="predicted"/>
<name>U5CN85_CALSX</name>
<dbReference type="Proteomes" id="UP000016856">
    <property type="component" value="Unassembled WGS sequence"/>
</dbReference>